<dbReference type="Gene3D" id="1.20.1090.10">
    <property type="entry name" value="Dehydroquinate synthase-like - alpha domain"/>
    <property type="match status" value="1"/>
</dbReference>
<evidence type="ECO:0000259" key="3">
    <source>
        <dbReference type="Pfam" id="PF25137"/>
    </source>
</evidence>
<accession>A0A346AXJ9</accession>
<dbReference type="CDD" id="cd08185">
    <property type="entry name" value="Fe-ADH-like"/>
    <property type="match status" value="1"/>
</dbReference>
<dbReference type="Pfam" id="PF00465">
    <property type="entry name" value="Fe-ADH"/>
    <property type="match status" value="1"/>
</dbReference>
<evidence type="ECO:0000259" key="2">
    <source>
        <dbReference type="Pfam" id="PF00465"/>
    </source>
</evidence>
<sequence length="389" mass="42669">MIFQFGIPTKTLFGVGQLNHLHEQMMPGKKALLILSNGISAKKYGYLNRTEKELHLAGVETVLFDQIEPNPTKTTVMMGAAVARQEKCDFLVALGGGSCIDASKAIAVMATNKGDLWDYIQNGTGKRQPIAVNPLPIIAITTTAGTGSETDAGGVITNTETNEKTPIKSPLLFPKLAIIDPELMLTVPPKYTAYQGFDALFHNIEGYLSCKANLMSEMIALEAVDQISTWLPVAVQDGSNIEARERVAFGNYLGGLEMCTSSNMSEHSLEHALTAYHQELPHGAGLIMLSKAYFTYMIEHHVCDERFVALAKKMGRTDAEKPEEFIIALEELKEKCDVSDLKMSDYGIVPDEFPKMAANAKSAMAFLFEGDRMELKEEDCVNILNAAYQ</sequence>
<dbReference type="PANTHER" id="PTHR11496">
    <property type="entry name" value="ALCOHOL DEHYDROGENASE"/>
    <property type="match status" value="1"/>
</dbReference>
<dbReference type="Pfam" id="PF25137">
    <property type="entry name" value="ADH_Fe_C"/>
    <property type="match status" value="1"/>
</dbReference>
<dbReference type="PANTHER" id="PTHR11496:SF104">
    <property type="entry name" value="3-DEOXY-ALPHA-D-MANNO-OCTULOSONATE 8-OXIDASE"/>
    <property type="match status" value="1"/>
</dbReference>
<keyword evidence="5" id="KW-1185">Reference proteome</keyword>
<dbReference type="Proteomes" id="UP000254337">
    <property type="component" value="Chromosome"/>
</dbReference>
<name>A0A346AXJ9_9FIRM</name>
<dbReference type="InterPro" id="IPR056798">
    <property type="entry name" value="ADH_Fe_C"/>
</dbReference>
<feature type="domain" description="Alcohol dehydrogenase iron-type/glycerol dehydrogenase GldA" evidence="2">
    <location>
        <begin position="8"/>
        <end position="181"/>
    </location>
</feature>
<dbReference type="SUPFAM" id="SSF56796">
    <property type="entry name" value="Dehydroquinate synthase-like"/>
    <property type="match status" value="1"/>
</dbReference>
<evidence type="ECO:0000256" key="1">
    <source>
        <dbReference type="ARBA" id="ARBA00023002"/>
    </source>
</evidence>
<gene>
    <name evidence="4" type="ORF">DKB62_02835</name>
</gene>
<dbReference type="FunFam" id="3.40.50.1970:FF:000003">
    <property type="entry name" value="Alcohol dehydrogenase, iron-containing"/>
    <property type="match status" value="1"/>
</dbReference>
<feature type="domain" description="Fe-containing alcohol dehydrogenase-like C-terminal" evidence="3">
    <location>
        <begin position="192"/>
        <end position="388"/>
    </location>
</feature>
<evidence type="ECO:0000313" key="5">
    <source>
        <dbReference type="Proteomes" id="UP000254337"/>
    </source>
</evidence>
<dbReference type="GO" id="GO:0004022">
    <property type="term" value="F:alcohol dehydrogenase (NAD+) activity"/>
    <property type="evidence" value="ECO:0007669"/>
    <property type="project" value="TreeGrafter"/>
</dbReference>
<reference evidence="4 5" key="1">
    <citation type="submission" date="2018-05" db="EMBL/GenBank/DDBJ databases">
        <title>Complete genome sequence of Megasphaera sp. AJH120T, isolated from the ceca of a chicken.</title>
        <authorList>
            <person name="Maki J."/>
            <person name="Looft T."/>
        </authorList>
    </citation>
    <scope>NUCLEOTIDE SEQUENCE [LARGE SCALE GENOMIC DNA]</scope>
    <source>
        <strain evidence="4 5">AJH120</strain>
    </source>
</reference>
<dbReference type="KEGG" id="meg:DKB62_02835"/>
<dbReference type="OrthoDB" id="9804734at2"/>
<keyword evidence="1" id="KW-0560">Oxidoreductase</keyword>
<proteinExistence type="predicted"/>
<dbReference type="AlphaFoldDB" id="A0A346AXJ9"/>
<dbReference type="InterPro" id="IPR001670">
    <property type="entry name" value="ADH_Fe/GldA"/>
</dbReference>
<dbReference type="GO" id="GO:0046872">
    <property type="term" value="F:metal ion binding"/>
    <property type="evidence" value="ECO:0007669"/>
    <property type="project" value="InterPro"/>
</dbReference>
<protein>
    <submittedName>
        <fullName evidence="4">Alcohol dehydrogenase</fullName>
    </submittedName>
</protein>
<dbReference type="EMBL" id="CP029462">
    <property type="protein sequence ID" value="AXL20592.1"/>
    <property type="molecule type" value="Genomic_DNA"/>
</dbReference>
<organism evidence="4 5">
    <name type="scientific">Megasphaera stantonii</name>
    <dbReference type="NCBI Taxonomy" id="2144175"/>
    <lineage>
        <taxon>Bacteria</taxon>
        <taxon>Bacillati</taxon>
        <taxon>Bacillota</taxon>
        <taxon>Negativicutes</taxon>
        <taxon>Veillonellales</taxon>
        <taxon>Veillonellaceae</taxon>
        <taxon>Megasphaera</taxon>
    </lineage>
</organism>
<dbReference type="RefSeq" id="WP_107196456.1">
    <property type="nucleotide sequence ID" value="NZ_CP029462.1"/>
</dbReference>
<dbReference type="InterPro" id="IPR039697">
    <property type="entry name" value="Alcohol_dehydrogenase_Fe"/>
</dbReference>
<dbReference type="Gene3D" id="3.40.50.1970">
    <property type="match status" value="1"/>
</dbReference>
<evidence type="ECO:0000313" key="4">
    <source>
        <dbReference type="EMBL" id="AXL20592.1"/>
    </source>
</evidence>